<dbReference type="Proteomes" id="UP000191672">
    <property type="component" value="Unassembled WGS sequence"/>
</dbReference>
<evidence type="ECO:0000313" key="3">
    <source>
        <dbReference type="Proteomes" id="UP000191672"/>
    </source>
</evidence>
<evidence type="ECO:0000313" key="2">
    <source>
        <dbReference type="EMBL" id="OQD83807.1"/>
    </source>
</evidence>
<accession>A0A1V6Q462</accession>
<keyword evidence="3" id="KW-1185">Reference proteome</keyword>
<dbReference type="STRING" id="416450.A0A1V6Q462"/>
<comment type="caution">
    <text evidence="2">The sequence shown here is derived from an EMBL/GenBank/DDBJ whole genome shotgun (WGS) entry which is preliminary data.</text>
</comment>
<gene>
    <name evidence="2" type="ORF">PENANT_c015G08143</name>
</gene>
<reference evidence="3" key="1">
    <citation type="journal article" date="2017" name="Nat. Microbiol.">
        <title>Global analysis of biosynthetic gene clusters reveals vast potential of secondary metabolite production in Penicillium species.</title>
        <authorList>
            <person name="Nielsen J.C."/>
            <person name="Grijseels S."/>
            <person name="Prigent S."/>
            <person name="Ji B."/>
            <person name="Dainat J."/>
            <person name="Nielsen K.F."/>
            <person name="Frisvad J.C."/>
            <person name="Workman M."/>
            <person name="Nielsen J."/>
        </authorList>
    </citation>
    <scope>NUCLEOTIDE SEQUENCE [LARGE SCALE GENOMIC DNA]</scope>
    <source>
        <strain evidence="3">IBT 31811</strain>
    </source>
</reference>
<dbReference type="EMBL" id="MDYN01000015">
    <property type="protein sequence ID" value="OQD83807.1"/>
    <property type="molecule type" value="Genomic_DNA"/>
</dbReference>
<feature type="region of interest" description="Disordered" evidence="1">
    <location>
        <begin position="133"/>
        <end position="152"/>
    </location>
</feature>
<name>A0A1V6Q462_9EURO</name>
<proteinExistence type="predicted"/>
<organism evidence="2 3">
    <name type="scientific">Penicillium antarcticum</name>
    <dbReference type="NCBI Taxonomy" id="416450"/>
    <lineage>
        <taxon>Eukaryota</taxon>
        <taxon>Fungi</taxon>
        <taxon>Dikarya</taxon>
        <taxon>Ascomycota</taxon>
        <taxon>Pezizomycotina</taxon>
        <taxon>Eurotiomycetes</taxon>
        <taxon>Eurotiomycetidae</taxon>
        <taxon>Eurotiales</taxon>
        <taxon>Aspergillaceae</taxon>
        <taxon>Penicillium</taxon>
    </lineage>
</organism>
<dbReference type="AlphaFoldDB" id="A0A1V6Q462"/>
<evidence type="ECO:0000256" key="1">
    <source>
        <dbReference type="SAM" id="MobiDB-lite"/>
    </source>
</evidence>
<protein>
    <submittedName>
        <fullName evidence="2">Uncharacterized protein</fullName>
    </submittedName>
</protein>
<sequence length="309" mass="34679">MSTSMTAFTRWGIVFPNHDIPVPWPIWPALLVTSVRIRLAILISRAWNLGHERGYHAVLKPPAQDAPRQNPHAYTNTLLLLSPLPPFLPKALPLPKYQLPARPPVEKSPRLHFDTTPAILAYADHAEQLEQFPRNRASPSSTSDLAPSRDVHDDFDASTDAPFCSDSLLPNQLRTQVSANITTPKLTFTKNSFSSLRSHFTSLSVDERLQFVSWLFEGAVPRCLSQSDSEAPERIARPARHLGESDDSAEPHGNFRKGMPLMVVDVWHDVWEAAGERRTDTIKVYALYDACTDQFAKWSDGRAGIEVER</sequence>